<feature type="compositionally biased region" description="Low complexity" evidence="2">
    <location>
        <begin position="379"/>
        <end position="390"/>
    </location>
</feature>
<dbReference type="Pfam" id="PF01391">
    <property type="entry name" value="Collagen"/>
    <property type="match status" value="2"/>
</dbReference>
<proteinExistence type="predicted"/>
<feature type="region of interest" description="Disordered" evidence="2">
    <location>
        <begin position="491"/>
        <end position="526"/>
    </location>
</feature>
<feature type="compositionally biased region" description="Pro residues" evidence="2">
    <location>
        <begin position="501"/>
        <end position="520"/>
    </location>
</feature>
<dbReference type="InterPro" id="IPR010515">
    <property type="entry name" value="Collagenase_NC10/endostatin"/>
</dbReference>
<feature type="compositionally biased region" description="Basic and acidic residues" evidence="2">
    <location>
        <begin position="205"/>
        <end position="214"/>
    </location>
</feature>
<feature type="compositionally biased region" description="Basic and acidic residues" evidence="2">
    <location>
        <begin position="784"/>
        <end position="809"/>
    </location>
</feature>
<dbReference type="InterPro" id="IPR008160">
    <property type="entry name" value="Collagen"/>
</dbReference>
<dbReference type="GO" id="GO:0030020">
    <property type="term" value="F:extracellular matrix structural constituent conferring tensile strength"/>
    <property type="evidence" value="ECO:0007669"/>
    <property type="project" value="TreeGrafter"/>
</dbReference>
<feature type="compositionally biased region" description="Basic and acidic residues" evidence="2">
    <location>
        <begin position="291"/>
        <end position="304"/>
    </location>
</feature>
<sequence length="892" mass="95682">MFMFILLTLLLRFSMFKGALQEVKFYENCDALAESYCNDFQINLENTDKTFDESTTTADDLFETTTVDNGPNEYIPPYKGDPDDGPPPKFLPPPPDKSDLPDGGGGEGGRGPKGEPGPKGEKGDSIIGPPGPPGPAGDPTDGASKPFVGPPGAPGRCDCDLTTLLNGTKTLVGPKGEPGTDGRQGDAGMPGHQGVPGVPGQPGPKGDKGDRGEKGVQGPEGTQGQKGEPGKDGDRGLPGAPGQPGPAGPSETQINDPSWKPRSVFDTGPFPGIPGAKGSPGVDGTPGLNGEKGEPGAKGERGLQGERGPTGPKGPSGTPGSKGAKGDLGTPGRDGVPGSPGTPGRGEKGEKGEPGGGPGGPAVKGPKGDAGPKGPPGSAGPKGAQGSQGKKGPRGEPGPPGPMGPAGPSGPPGEQGVPGIPGLTGFGDNAAPPSRSQVEGCTLIKDNMEALLTHKPHPRVGTFALVLEEGKEDGNEQLLVRVKSGWRDVRLGPLIRDEPPDGAPPSSPPVSPPEEPPHQPPQVGSLVSTPHIHLIAANKAYSGNMGVKYMDQQCQLQAERAKFLGRTFKAFVADLYSSLFSIVSKGHNNSDIPVANKKDEYLFRSYKEMFTDSGAFLKVPPFLYSFSDRNVMTHNDTWPLKYFWHGSTENGMKPSDPSKSCDRWNSESGEGLASSLVDRKLLGQNLMPCSAKLIVLCIEVSESPHNRAGRRRRRRRRRRSKQGHFEIDETRLNSHQSAGVEDKLDSLEDIDRDTFDGEHMKKKRSDLYGDKEIDGKDSLNSELRRINKGYDEDDERKRTNDVEGIDSVRHKQPNGYERELRGQRNKRNHERRDMKEIKDNEKIEIRWKEDRREEEEKRRNEVGEEIMREDVEEEKIMGKDWDESETEWSEED</sequence>
<evidence type="ECO:0000256" key="1">
    <source>
        <dbReference type="ARBA" id="ARBA00023119"/>
    </source>
</evidence>
<dbReference type="InterPro" id="IPR016186">
    <property type="entry name" value="C-type_lectin-like/link_sf"/>
</dbReference>
<dbReference type="SUPFAM" id="SSF56436">
    <property type="entry name" value="C-type lectin-like"/>
    <property type="match status" value="1"/>
</dbReference>
<dbReference type="EMBL" id="HBUF01004302">
    <property type="protein sequence ID" value="CAG6606649.1"/>
    <property type="molecule type" value="Transcribed_RNA"/>
</dbReference>
<feature type="compositionally biased region" description="Low complexity" evidence="2">
    <location>
        <begin position="309"/>
        <end position="322"/>
    </location>
</feature>
<feature type="region of interest" description="Disordered" evidence="2">
    <location>
        <begin position="61"/>
        <end position="151"/>
    </location>
</feature>
<feature type="compositionally biased region" description="Low complexity" evidence="2">
    <location>
        <begin position="189"/>
        <end position="198"/>
    </location>
</feature>
<dbReference type="InterPro" id="IPR050149">
    <property type="entry name" value="Collagen_superfamily"/>
</dbReference>
<dbReference type="GO" id="GO:0005581">
    <property type="term" value="C:collagen trimer"/>
    <property type="evidence" value="ECO:0007669"/>
    <property type="project" value="UniProtKB-KW"/>
</dbReference>
<evidence type="ECO:0000256" key="2">
    <source>
        <dbReference type="SAM" id="MobiDB-lite"/>
    </source>
</evidence>
<dbReference type="Pfam" id="PF06482">
    <property type="entry name" value="Endostatin"/>
    <property type="match status" value="1"/>
</dbReference>
<dbReference type="AlphaFoldDB" id="A0A8D8LB57"/>
<feature type="domain" description="Collagenase NC10/endostatin" evidence="4">
    <location>
        <begin position="532"/>
        <end position="701"/>
    </location>
</feature>
<dbReference type="PANTHER" id="PTHR24023">
    <property type="entry name" value="COLLAGEN ALPHA"/>
    <property type="match status" value="1"/>
</dbReference>
<feature type="compositionally biased region" description="Basic and acidic residues" evidence="2">
    <location>
        <begin position="110"/>
        <end position="124"/>
    </location>
</feature>
<evidence type="ECO:0000256" key="3">
    <source>
        <dbReference type="SAM" id="SignalP"/>
    </source>
</evidence>
<dbReference type="GO" id="GO:0030198">
    <property type="term" value="P:extracellular matrix organization"/>
    <property type="evidence" value="ECO:0007669"/>
    <property type="project" value="TreeGrafter"/>
</dbReference>
<feature type="region of interest" description="Disordered" evidence="2">
    <location>
        <begin position="784"/>
        <end position="892"/>
    </location>
</feature>
<feature type="region of interest" description="Disordered" evidence="2">
    <location>
        <begin position="705"/>
        <end position="742"/>
    </location>
</feature>
<evidence type="ECO:0000259" key="4">
    <source>
        <dbReference type="Pfam" id="PF06482"/>
    </source>
</evidence>
<feature type="compositionally biased region" description="Acidic residues" evidence="2">
    <location>
        <begin position="882"/>
        <end position="892"/>
    </location>
</feature>
<dbReference type="GO" id="GO:0031012">
    <property type="term" value="C:extracellular matrix"/>
    <property type="evidence" value="ECO:0007669"/>
    <property type="project" value="TreeGrafter"/>
</dbReference>
<feature type="compositionally biased region" description="Basic and acidic residues" evidence="2">
    <location>
        <begin position="723"/>
        <end position="732"/>
    </location>
</feature>
<feature type="compositionally biased region" description="Basic and acidic residues" evidence="2">
    <location>
        <begin position="830"/>
        <end position="881"/>
    </location>
</feature>
<feature type="signal peptide" evidence="3">
    <location>
        <begin position="1"/>
        <end position="21"/>
    </location>
</feature>
<keyword evidence="1 5" id="KW-0176">Collagen</keyword>
<reference evidence="5" key="1">
    <citation type="submission" date="2021-05" db="EMBL/GenBank/DDBJ databases">
        <authorList>
            <person name="Alioto T."/>
            <person name="Alioto T."/>
            <person name="Gomez Garrido J."/>
        </authorList>
    </citation>
    <scope>NUCLEOTIDE SEQUENCE</scope>
</reference>
<evidence type="ECO:0000313" key="5">
    <source>
        <dbReference type="EMBL" id="CAG6606649.1"/>
    </source>
</evidence>
<feature type="chain" id="PRO_5034617264" evidence="3">
    <location>
        <begin position="22"/>
        <end position="892"/>
    </location>
</feature>
<feature type="compositionally biased region" description="Pro residues" evidence="2">
    <location>
        <begin position="85"/>
        <end position="95"/>
    </location>
</feature>
<name>A0A8D8LB57_9HEMI</name>
<dbReference type="PANTHER" id="PTHR24023:SF1082">
    <property type="entry name" value="COLLAGEN TRIPLE HELIX REPEAT"/>
    <property type="match status" value="1"/>
</dbReference>
<organism evidence="5">
    <name type="scientific">Cacopsylla melanoneura</name>
    <dbReference type="NCBI Taxonomy" id="428564"/>
    <lineage>
        <taxon>Eukaryota</taxon>
        <taxon>Metazoa</taxon>
        <taxon>Ecdysozoa</taxon>
        <taxon>Arthropoda</taxon>
        <taxon>Hexapoda</taxon>
        <taxon>Insecta</taxon>
        <taxon>Pterygota</taxon>
        <taxon>Neoptera</taxon>
        <taxon>Paraneoptera</taxon>
        <taxon>Hemiptera</taxon>
        <taxon>Sternorrhyncha</taxon>
        <taxon>Psylloidea</taxon>
        <taxon>Psyllidae</taxon>
        <taxon>Psyllinae</taxon>
        <taxon>Cacopsylla</taxon>
    </lineage>
</organism>
<feature type="compositionally biased region" description="Basic residues" evidence="2">
    <location>
        <begin position="707"/>
        <end position="722"/>
    </location>
</feature>
<protein>
    <submittedName>
        <fullName evidence="5">Collagen alpha-1(XV) chain</fullName>
    </submittedName>
</protein>
<keyword evidence="3" id="KW-0732">Signal</keyword>
<feature type="compositionally biased region" description="Pro residues" evidence="2">
    <location>
        <begin position="396"/>
        <end position="411"/>
    </location>
</feature>
<dbReference type="GO" id="GO:0005615">
    <property type="term" value="C:extracellular space"/>
    <property type="evidence" value="ECO:0007669"/>
    <property type="project" value="TreeGrafter"/>
</dbReference>
<feature type="region of interest" description="Disordered" evidence="2">
    <location>
        <begin position="167"/>
        <end position="436"/>
    </location>
</feature>
<accession>A0A8D8LB57</accession>
<dbReference type="Gene3D" id="3.10.100.10">
    <property type="entry name" value="Mannose-Binding Protein A, subunit A"/>
    <property type="match status" value="1"/>
</dbReference>
<dbReference type="InterPro" id="IPR016187">
    <property type="entry name" value="CTDL_fold"/>
</dbReference>